<proteinExistence type="predicted"/>
<dbReference type="AlphaFoldDB" id="A0A173TII1"/>
<sequence>MYTITATATVHGQTHQLSILFNLRNYLEISGFLYKKEKINKHTSPFFNKVL</sequence>
<accession>A0A173TII1</accession>
<organism evidence="1 2">
    <name type="scientific">Anaerostipes hadrus</name>
    <dbReference type="NCBI Taxonomy" id="649756"/>
    <lineage>
        <taxon>Bacteria</taxon>
        <taxon>Bacillati</taxon>
        <taxon>Bacillota</taxon>
        <taxon>Clostridia</taxon>
        <taxon>Lachnospirales</taxon>
        <taxon>Lachnospiraceae</taxon>
        <taxon>Anaerostipes</taxon>
    </lineage>
</organism>
<dbReference type="EMBL" id="CYXY01000012">
    <property type="protein sequence ID" value="CUN02622.1"/>
    <property type="molecule type" value="Genomic_DNA"/>
</dbReference>
<evidence type="ECO:0000313" key="1">
    <source>
        <dbReference type="EMBL" id="CUN02622.1"/>
    </source>
</evidence>
<gene>
    <name evidence="1" type="ORF">ERS852571_02054</name>
</gene>
<dbReference type="Proteomes" id="UP000095553">
    <property type="component" value="Unassembled WGS sequence"/>
</dbReference>
<evidence type="ECO:0000313" key="2">
    <source>
        <dbReference type="Proteomes" id="UP000095553"/>
    </source>
</evidence>
<name>A0A173TII1_ANAHA</name>
<reference evidence="1 2" key="1">
    <citation type="submission" date="2015-09" db="EMBL/GenBank/DDBJ databases">
        <authorList>
            <consortium name="Pathogen Informatics"/>
        </authorList>
    </citation>
    <scope>NUCLEOTIDE SEQUENCE [LARGE SCALE GENOMIC DNA]</scope>
    <source>
        <strain evidence="1 2">2789STDY5834959</strain>
    </source>
</reference>
<protein>
    <submittedName>
        <fullName evidence="1">Uncharacterized protein</fullName>
    </submittedName>
</protein>